<dbReference type="Pfam" id="PF13518">
    <property type="entry name" value="HTH_28"/>
    <property type="match status" value="1"/>
</dbReference>
<organism evidence="2 3">
    <name type="scientific">candidate division WS5 bacterium</name>
    <dbReference type="NCBI Taxonomy" id="2093353"/>
    <lineage>
        <taxon>Bacteria</taxon>
        <taxon>candidate division WS5</taxon>
    </lineage>
</organism>
<dbReference type="InterPro" id="IPR036388">
    <property type="entry name" value="WH-like_DNA-bd_sf"/>
</dbReference>
<accession>A0A419DB19</accession>
<dbReference type="Pfam" id="PF13683">
    <property type="entry name" value="rve_3"/>
    <property type="match status" value="1"/>
</dbReference>
<comment type="caution">
    <text evidence="2">The sequence shown here is derived from an EMBL/GenBank/DDBJ whole genome shotgun (WGS) entry which is preliminary data.</text>
</comment>
<reference evidence="2 3" key="1">
    <citation type="journal article" date="2017" name="ISME J.">
        <title>Energy and carbon metabolisms in a deep terrestrial subsurface fluid microbial community.</title>
        <authorList>
            <person name="Momper L."/>
            <person name="Jungbluth S.P."/>
            <person name="Lee M.D."/>
            <person name="Amend J.P."/>
        </authorList>
    </citation>
    <scope>NUCLEOTIDE SEQUENCE [LARGE SCALE GENOMIC DNA]</scope>
    <source>
        <strain evidence="2">SURF_29</strain>
    </source>
</reference>
<gene>
    <name evidence="2" type="ORF">C4544_05345</name>
</gene>
<dbReference type="Gene3D" id="3.30.420.10">
    <property type="entry name" value="Ribonuclease H-like superfamily/Ribonuclease H"/>
    <property type="match status" value="1"/>
</dbReference>
<dbReference type="Proteomes" id="UP000285655">
    <property type="component" value="Unassembled WGS sequence"/>
</dbReference>
<dbReference type="InterPro" id="IPR001584">
    <property type="entry name" value="Integrase_cat-core"/>
</dbReference>
<evidence type="ECO:0000313" key="3">
    <source>
        <dbReference type="Proteomes" id="UP000285655"/>
    </source>
</evidence>
<sequence>MDQRVRFISECLENHFSVAELCRQFNISRKTGYKWLGRYEGYGPVGLEERSRRPKKCPHKTKYHVVRAIKYIRHKHPTWGPKKILALLEKRHPDWEKPAISTAAGILKREGLIPGPTRRIRRKHPGCPTTVATEPNQIWTTDYKGEFKMQNGQYCYPLTVCDMYSRYLLGCDGHRAISLKKSKESFTRLFEEYGLPDRIRSDNGVPFASNAIGRLSSLSVWWIKLGIYPELIEPGEPQQNGKHERMHRTLKKEATIPPEKNMRAQQKRFDVFQREYNKIRPHEALDMKTPSELYTRSKREMPRKLEHWDYPSHFKVRYVSRNGGIRWHHKRVPVTHTLQEEYIGFEEIDDGIYNVYYCDYLIGRFFEEINKIKDIIERIPVRQRIVKESYRCS</sequence>
<dbReference type="PANTHER" id="PTHR47515:SF2">
    <property type="entry name" value="INTEGRASE CORE DOMAIN PROTEIN"/>
    <property type="match status" value="1"/>
</dbReference>
<dbReference type="GO" id="GO:0015074">
    <property type="term" value="P:DNA integration"/>
    <property type="evidence" value="ECO:0007669"/>
    <property type="project" value="InterPro"/>
</dbReference>
<dbReference type="PANTHER" id="PTHR47515">
    <property type="entry name" value="LOW CALCIUM RESPONSE LOCUS PROTEIN T"/>
    <property type="match status" value="1"/>
</dbReference>
<dbReference type="AlphaFoldDB" id="A0A419DB19"/>
<evidence type="ECO:0000259" key="1">
    <source>
        <dbReference type="PROSITE" id="PS50994"/>
    </source>
</evidence>
<dbReference type="EMBL" id="QZJW01000048">
    <property type="protein sequence ID" value="RJO60295.1"/>
    <property type="molecule type" value="Genomic_DNA"/>
</dbReference>
<evidence type="ECO:0000313" key="2">
    <source>
        <dbReference type="EMBL" id="RJO60295.1"/>
    </source>
</evidence>
<proteinExistence type="predicted"/>
<protein>
    <submittedName>
        <fullName evidence="2">IS481 family transposase</fullName>
    </submittedName>
</protein>
<dbReference type="SUPFAM" id="SSF53098">
    <property type="entry name" value="Ribonuclease H-like"/>
    <property type="match status" value="1"/>
</dbReference>
<dbReference type="GO" id="GO:0003676">
    <property type="term" value="F:nucleic acid binding"/>
    <property type="evidence" value="ECO:0007669"/>
    <property type="project" value="InterPro"/>
</dbReference>
<dbReference type="PROSITE" id="PS50994">
    <property type="entry name" value="INTEGRASE"/>
    <property type="match status" value="1"/>
</dbReference>
<dbReference type="InterPro" id="IPR036397">
    <property type="entry name" value="RNaseH_sf"/>
</dbReference>
<dbReference type="Gene3D" id="1.10.10.10">
    <property type="entry name" value="Winged helix-like DNA-binding domain superfamily/Winged helix DNA-binding domain"/>
    <property type="match status" value="1"/>
</dbReference>
<dbReference type="SUPFAM" id="SSF46689">
    <property type="entry name" value="Homeodomain-like"/>
    <property type="match status" value="1"/>
</dbReference>
<dbReference type="InterPro" id="IPR009057">
    <property type="entry name" value="Homeodomain-like_sf"/>
</dbReference>
<dbReference type="InterPro" id="IPR012337">
    <property type="entry name" value="RNaseH-like_sf"/>
</dbReference>
<dbReference type="InterPro" id="IPR055247">
    <property type="entry name" value="InsJ-like_HTH"/>
</dbReference>
<name>A0A419DB19_9BACT</name>
<feature type="domain" description="Integrase catalytic" evidence="1">
    <location>
        <begin position="131"/>
        <end position="298"/>
    </location>
</feature>